<accession>A0A0X3WM93</accession>
<sequence length="132" mass="14350">MSASRMSEPDDEGEKAQAAFTPIGSFLGETVMPPENAAALHKAAAKIPGVTRKEDAVDAAGRHGVGIARIDKRTGEITEWVFDRDSLTLLGERSYLTRDRWAGKKGDVMEKTAYLKRGIVDAYREPPDSATT</sequence>
<dbReference type="AlphaFoldDB" id="A0A0X3WM93"/>
<protein>
    <submittedName>
        <fullName evidence="1">Uncharacterized protein</fullName>
    </submittedName>
</protein>
<gene>
    <name evidence="1" type="ORF">ADL28_19515</name>
</gene>
<name>A0A0X3WM93_STRVO</name>
<dbReference type="Proteomes" id="UP000053413">
    <property type="component" value="Unassembled WGS sequence"/>
</dbReference>
<proteinExistence type="predicted"/>
<reference evidence="2" key="1">
    <citation type="submission" date="2015-10" db="EMBL/GenBank/DDBJ databases">
        <authorList>
            <person name="Ju K.-S."/>
            <person name="Doroghazi J.R."/>
            <person name="Metcalf W.W."/>
        </authorList>
    </citation>
    <scope>NUCLEOTIDE SEQUENCE [LARGE SCALE GENOMIC DNA]</scope>
    <source>
        <strain evidence="2">NRRL F-8817</strain>
    </source>
</reference>
<evidence type="ECO:0000313" key="2">
    <source>
        <dbReference type="Proteomes" id="UP000053413"/>
    </source>
</evidence>
<comment type="caution">
    <text evidence="1">The sequence shown here is derived from an EMBL/GenBank/DDBJ whole genome shotgun (WGS) entry which is preliminary data.</text>
</comment>
<organism evidence="1 2">
    <name type="scientific">Streptomyces violaceusniger</name>
    <dbReference type="NCBI Taxonomy" id="68280"/>
    <lineage>
        <taxon>Bacteria</taxon>
        <taxon>Bacillati</taxon>
        <taxon>Actinomycetota</taxon>
        <taxon>Actinomycetes</taxon>
        <taxon>Kitasatosporales</taxon>
        <taxon>Streptomycetaceae</taxon>
        <taxon>Streptomyces</taxon>
        <taxon>Streptomyces violaceusniger group</taxon>
    </lineage>
</organism>
<evidence type="ECO:0000313" key="1">
    <source>
        <dbReference type="EMBL" id="KUL57973.1"/>
    </source>
</evidence>
<dbReference type="GeneID" id="97430775"/>
<dbReference type="EMBL" id="LLZJ01000232">
    <property type="protein sequence ID" value="KUL57973.1"/>
    <property type="molecule type" value="Genomic_DNA"/>
</dbReference>
<dbReference type="RefSeq" id="WP_059145014.1">
    <property type="nucleotide sequence ID" value="NZ_LLZJ01000232.1"/>
</dbReference>